<evidence type="ECO:0000313" key="2">
    <source>
        <dbReference type="Proteomes" id="UP001054252"/>
    </source>
</evidence>
<dbReference type="EMBL" id="BPVZ01000029">
    <property type="protein sequence ID" value="GKV08797.1"/>
    <property type="molecule type" value="Genomic_DNA"/>
</dbReference>
<dbReference type="Proteomes" id="UP001054252">
    <property type="component" value="Unassembled WGS sequence"/>
</dbReference>
<gene>
    <name evidence="1" type="ORF">SLEP1_g20377</name>
</gene>
<proteinExistence type="predicted"/>
<sequence length="54" mass="6205">MIHKRPYVEEDSQEVACKNQRLESTNHLSQVVNGFIPYDCHKNSLISGIISVLY</sequence>
<accession>A0AAV5JBQ7</accession>
<keyword evidence="2" id="KW-1185">Reference proteome</keyword>
<organism evidence="1 2">
    <name type="scientific">Rubroshorea leprosula</name>
    <dbReference type="NCBI Taxonomy" id="152421"/>
    <lineage>
        <taxon>Eukaryota</taxon>
        <taxon>Viridiplantae</taxon>
        <taxon>Streptophyta</taxon>
        <taxon>Embryophyta</taxon>
        <taxon>Tracheophyta</taxon>
        <taxon>Spermatophyta</taxon>
        <taxon>Magnoliopsida</taxon>
        <taxon>eudicotyledons</taxon>
        <taxon>Gunneridae</taxon>
        <taxon>Pentapetalae</taxon>
        <taxon>rosids</taxon>
        <taxon>malvids</taxon>
        <taxon>Malvales</taxon>
        <taxon>Dipterocarpaceae</taxon>
        <taxon>Rubroshorea</taxon>
    </lineage>
</organism>
<name>A0AAV5JBQ7_9ROSI</name>
<evidence type="ECO:0000313" key="1">
    <source>
        <dbReference type="EMBL" id="GKV08797.1"/>
    </source>
</evidence>
<comment type="caution">
    <text evidence="1">The sequence shown here is derived from an EMBL/GenBank/DDBJ whole genome shotgun (WGS) entry which is preliminary data.</text>
</comment>
<reference evidence="1 2" key="1">
    <citation type="journal article" date="2021" name="Commun. Biol.">
        <title>The genome of Shorea leprosula (Dipterocarpaceae) highlights the ecological relevance of drought in aseasonal tropical rainforests.</title>
        <authorList>
            <person name="Ng K.K.S."/>
            <person name="Kobayashi M.J."/>
            <person name="Fawcett J.A."/>
            <person name="Hatakeyama M."/>
            <person name="Paape T."/>
            <person name="Ng C.H."/>
            <person name="Ang C.C."/>
            <person name="Tnah L.H."/>
            <person name="Lee C.T."/>
            <person name="Nishiyama T."/>
            <person name="Sese J."/>
            <person name="O'Brien M.J."/>
            <person name="Copetti D."/>
            <person name="Mohd Noor M.I."/>
            <person name="Ong R.C."/>
            <person name="Putra M."/>
            <person name="Sireger I.Z."/>
            <person name="Indrioko S."/>
            <person name="Kosugi Y."/>
            <person name="Izuno A."/>
            <person name="Isagi Y."/>
            <person name="Lee S.L."/>
            <person name="Shimizu K.K."/>
        </authorList>
    </citation>
    <scope>NUCLEOTIDE SEQUENCE [LARGE SCALE GENOMIC DNA]</scope>
    <source>
        <strain evidence="1">214</strain>
    </source>
</reference>
<protein>
    <submittedName>
        <fullName evidence="1">Uncharacterized protein</fullName>
    </submittedName>
</protein>
<dbReference type="AlphaFoldDB" id="A0AAV5JBQ7"/>